<sequence>MVSTPGRERSQTSQTRKTDCLCGLLKKEKDRERGSAVTRQRDRNIVIGCDPPQRQRVGGARRPCWNYWLFGLERFSGTKTDDDDDDDRCAFSVSPPFLRRQFPSREYVRLFALSVVRHNHSLIWKARGPFVGGLRLIKSSKSKKI</sequence>
<dbReference type="EMBL" id="KV878683">
    <property type="protein sequence ID" value="OJJ72652.1"/>
    <property type="molecule type" value="Genomic_DNA"/>
</dbReference>
<dbReference type="VEuPathDB" id="FungiDB:ASPBRDRAFT_548651"/>
<dbReference type="OrthoDB" id="10412590at2759"/>
<evidence type="ECO:0000313" key="1">
    <source>
        <dbReference type="EMBL" id="OJJ72652.1"/>
    </source>
</evidence>
<dbReference type="RefSeq" id="XP_067479900.1">
    <property type="nucleotide sequence ID" value="XM_067627306.1"/>
</dbReference>
<accession>A0A1L9ULX1</accession>
<evidence type="ECO:0000313" key="2">
    <source>
        <dbReference type="Proteomes" id="UP000184499"/>
    </source>
</evidence>
<dbReference type="AlphaFoldDB" id="A0A1L9ULX1"/>
<reference evidence="2" key="1">
    <citation type="journal article" date="2017" name="Genome Biol.">
        <title>Comparative genomics reveals high biological diversity and specific adaptations in the industrially and medically important fungal genus Aspergillus.</title>
        <authorList>
            <person name="de Vries R.P."/>
            <person name="Riley R."/>
            <person name="Wiebenga A."/>
            <person name="Aguilar-Osorio G."/>
            <person name="Amillis S."/>
            <person name="Uchima C.A."/>
            <person name="Anderluh G."/>
            <person name="Asadollahi M."/>
            <person name="Askin M."/>
            <person name="Barry K."/>
            <person name="Battaglia E."/>
            <person name="Bayram O."/>
            <person name="Benocci T."/>
            <person name="Braus-Stromeyer S.A."/>
            <person name="Caldana C."/>
            <person name="Canovas D."/>
            <person name="Cerqueira G.C."/>
            <person name="Chen F."/>
            <person name="Chen W."/>
            <person name="Choi C."/>
            <person name="Clum A."/>
            <person name="Dos Santos R.A."/>
            <person name="Damasio A.R."/>
            <person name="Diallinas G."/>
            <person name="Emri T."/>
            <person name="Fekete E."/>
            <person name="Flipphi M."/>
            <person name="Freyberg S."/>
            <person name="Gallo A."/>
            <person name="Gournas C."/>
            <person name="Habgood R."/>
            <person name="Hainaut M."/>
            <person name="Harispe M.L."/>
            <person name="Henrissat B."/>
            <person name="Hilden K.S."/>
            <person name="Hope R."/>
            <person name="Hossain A."/>
            <person name="Karabika E."/>
            <person name="Karaffa L."/>
            <person name="Karanyi Z."/>
            <person name="Krasevec N."/>
            <person name="Kuo A."/>
            <person name="Kusch H."/>
            <person name="LaButti K."/>
            <person name="Lagendijk E.L."/>
            <person name="Lapidus A."/>
            <person name="Levasseur A."/>
            <person name="Lindquist E."/>
            <person name="Lipzen A."/>
            <person name="Logrieco A.F."/>
            <person name="MacCabe A."/>
            <person name="Maekelae M.R."/>
            <person name="Malavazi I."/>
            <person name="Melin P."/>
            <person name="Meyer V."/>
            <person name="Mielnichuk N."/>
            <person name="Miskei M."/>
            <person name="Molnar A.P."/>
            <person name="Mule G."/>
            <person name="Ngan C.Y."/>
            <person name="Orejas M."/>
            <person name="Orosz E."/>
            <person name="Ouedraogo J.P."/>
            <person name="Overkamp K.M."/>
            <person name="Park H.-S."/>
            <person name="Perrone G."/>
            <person name="Piumi F."/>
            <person name="Punt P.J."/>
            <person name="Ram A.F."/>
            <person name="Ramon A."/>
            <person name="Rauscher S."/>
            <person name="Record E."/>
            <person name="Riano-Pachon D.M."/>
            <person name="Robert V."/>
            <person name="Roehrig J."/>
            <person name="Ruller R."/>
            <person name="Salamov A."/>
            <person name="Salih N.S."/>
            <person name="Samson R.A."/>
            <person name="Sandor E."/>
            <person name="Sanguinetti M."/>
            <person name="Schuetze T."/>
            <person name="Sepcic K."/>
            <person name="Shelest E."/>
            <person name="Sherlock G."/>
            <person name="Sophianopoulou V."/>
            <person name="Squina F.M."/>
            <person name="Sun H."/>
            <person name="Susca A."/>
            <person name="Todd R.B."/>
            <person name="Tsang A."/>
            <person name="Unkles S.E."/>
            <person name="van de Wiele N."/>
            <person name="van Rossen-Uffink D."/>
            <person name="Oliveira J.V."/>
            <person name="Vesth T.C."/>
            <person name="Visser J."/>
            <person name="Yu J.-H."/>
            <person name="Zhou M."/>
            <person name="Andersen M.R."/>
            <person name="Archer D.B."/>
            <person name="Baker S.E."/>
            <person name="Benoit I."/>
            <person name="Brakhage A.A."/>
            <person name="Braus G.H."/>
            <person name="Fischer R."/>
            <person name="Frisvad J.C."/>
            <person name="Goldman G.H."/>
            <person name="Houbraken J."/>
            <person name="Oakley B."/>
            <person name="Pocsi I."/>
            <person name="Scazzocchio C."/>
            <person name="Seiboth B."/>
            <person name="vanKuyk P.A."/>
            <person name="Wortman J."/>
            <person name="Dyer P.S."/>
            <person name="Grigoriev I.V."/>
        </authorList>
    </citation>
    <scope>NUCLEOTIDE SEQUENCE [LARGE SCALE GENOMIC DNA]</scope>
    <source>
        <strain evidence="2">CBS 101740 / IMI 381727 / IBT 21946</strain>
    </source>
</reference>
<keyword evidence="2" id="KW-1185">Reference proteome</keyword>
<dbReference type="GeneID" id="93579794"/>
<name>A0A1L9ULX1_ASPBC</name>
<organism evidence="1 2">
    <name type="scientific">Aspergillus brasiliensis (strain CBS 101740 / IMI 381727 / IBT 21946)</name>
    <dbReference type="NCBI Taxonomy" id="767769"/>
    <lineage>
        <taxon>Eukaryota</taxon>
        <taxon>Fungi</taxon>
        <taxon>Dikarya</taxon>
        <taxon>Ascomycota</taxon>
        <taxon>Pezizomycotina</taxon>
        <taxon>Eurotiomycetes</taxon>
        <taxon>Eurotiomycetidae</taxon>
        <taxon>Eurotiales</taxon>
        <taxon>Aspergillaceae</taxon>
        <taxon>Aspergillus</taxon>
        <taxon>Aspergillus subgen. Circumdati</taxon>
    </lineage>
</organism>
<dbReference type="Proteomes" id="UP000184499">
    <property type="component" value="Unassembled WGS sequence"/>
</dbReference>
<protein>
    <submittedName>
        <fullName evidence="1">Uncharacterized protein</fullName>
    </submittedName>
</protein>
<gene>
    <name evidence="1" type="ORF">ASPBRDRAFT_548651</name>
</gene>
<proteinExistence type="predicted"/>